<dbReference type="EMBL" id="JAFHAP010000004">
    <property type="protein sequence ID" value="MBN2908264.1"/>
    <property type="molecule type" value="Genomic_DNA"/>
</dbReference>
<comment type="caution">
    <text evidence="2">The sequence shown here is derived from an EMBL/GenBank/DDBJ whole genome shotgun (WGS) entry which is preliminary data.</text>
</comment>
<sequence length="64" mass="7204">MELFHDSMMLGMGLFGIILPFITLTTYVVVMVSLWKIMRALQTAAAALERLAEQETASRTDIQK</sequence>
<dbReference type="RefSeq" id="WP_205492429.1">
    <property type="nucleotide sequence ID" value="NZ_JAFHAP010000004.1"/>
</dbReference>
<keyword evidence="1" id="KW-1133">Transmembrane helix</keyword>
<evidence type="ECO:0000313" key="3">
    <source>
        <dbReference type="Proteomes" id="UP001177120"/>
    </source>
</evidence>
<proteinExistence type="predicted"/>
<dbReference type="Proteomes" id="UP001177120">
    <property type="component" value="Unassembled WGS sequence"/>
</dbReference>
<accession>A0ABS2WFQ8</accession>
<evidence type="ECO:0000256" key="1">
    <source>
        <dbReference type="SAM" id="Phobius"/>
    </source>
</evidence>
<name>A0ABS2WFQ8_9BACL</name>
<protein>
    <submittedName>
        <fullName evidence="2">Uncharacterized protein</fullName>
    </submittedName>
</protein>
<organism evidence="2 3">
    <name type="scientific">Polycladomyces zharkentensis</name>
    <dbReference type="NCBI Taxonomy" id="2807616"/>
    <lineage>
        <taxon>Bacteria</taxon>
        <taxon>Bacillati</taxon>
        <taxon>Bacillota</taxon>
        <taxon>Bacilli</taxon>
        <taxon>Bacillales</taxon>
        <taxon>Thermoactinomycetaceae</taxon>
        <taxon>Polycladomyces</taxon>
    </lineage>
</organism>
<keyword evidence="1" id="KW-0812">Transmembrane</keyword>
<reference evidence="2" key="1">
    <citation type="journal article" date="2024" name="Int. J. Syst. Evol. Microbiol.">
        <title>Polycladomyces zharkentensis sp. nov., a novel thermophilic cellulose- and starch-degrading member of the Bacillota from a geothermal aquifer in Kazakhstan.</title>
        <authorList>
            <person name="Mashzhan A."/>
            <person name="Kistaubayeva A."/>
            <person name="Javier-Lopez R."/>
            <person name="Bissenova U."/>
            <person name="Bissenbay A."/>
            <person name="Birkeland N.K."/>
        </authorList>
    </citation>
    <scope>NUCLEOTIDE SEQUENCE</scope>
    <source>
        <strain evidence="2">ZKZ2T</strain>
    </source>
</reference>
<evidence type="ECO:0000313" key="2">
    <source>
        <dbReference type="EMBL" id="MBN2908264.1"/>
    </source>
</evidence>
<keyword evidence="1" id="KW-0472">Membrane</keyword>
<keyword evidence="3" id="KW-1185">Reference proteome</keyword>
<gene>
    <name evidence="2" type="ORF">JQC72_01855</name>
</gene>
<feature type="transmembrane region" description="Helical" evidence="1">
    <location>
        <begin position="12"/>
        <end position="35"/>
    </location>
</feature>